<evidence type="ECO:0000256" key="1">
    <source>
        <dbReference type="SAM" id="Phobius"/>
    </source>
</evidence>
<dbReference type="InterPro" id="IPR051908">
    <property type="entry name" value="Ribosomal_N-acetyltransferase"/>
</dbReference>
<dbReference type="Gene3D" id="3.40.630.30">
    <property type="match status" value="1"/>
</dbReference>
<sequence>MADAGSSLSDLDKIKQSLSAITSITSFDDVLAIFGLLDMPSAQKYGIMFGILTFILTVIAVLSLLTFGGTWKRIEEQAKYGASATAPDSVTQRKNRALLMERLLESREWMLKTNYPNAETGKGDEPTPLTSMLMMEAPIKGKITKVYEDNYKAAYRRCQDKPGGPILGGRPDHRFEIYARAFASCGDDHVSLAYRLSYARMLESLAGKSYESDDKYQSLFANHPHDIIGRTVRLEPLEGKRHLNTFWEITSGQAYKEHKAYNPDEVWGFLDCGPFQKPQQLLESEIFQLERNQAAFAIVECITDRLLGVVHLTKDDPKNLNVQMELPIVQPSLSSEDVSVEQMEACFLLLDRLFAFGYRRVQIFVDTQDVRGKRLPMRLGFTQEGEIPKHMIVKEANRDSFIFGMLNSDWEKGARALLFKKLHGAAAQKAIDTIVAKEEAAIEEERAMVKNAAPSK</sequence>
<keyword evidence="1" id="KW-0472">Membrane</keyword>
<evidence type="ECO:0000313" key="2">
    <source>
        <dbReference type="EMBL" id="KAL3760829.1"/>
    </source>
</evidence>
<protein>
    <recommendedName>
        <fullName evidence="4">N-acetyltransferase domain-containing protein</fullName>
    </recommendedName>
</protein>
<dbReference type="EMBL" id="JALLBG020000171">
    <property type="protein sequence ID" value="KAL3760829.1"/>
    <property type="molecule type" value="Genomic_DNA"/>
</dbReference>
<evidence type="ECO:0000313" key="3">
    <source>
        <dbReference type="Proteomes" id="UP001530293"/>
    </source>
</evidence>
<keyword evidence="1" id="KW-0812">Transmembrane</keyword>
<evidence type="ECO:0008006" key="4">
    <source>
        <dbReference type="Google" id="ProtNLM"/>
    </source>
</evidence>
<dbReference type="SUPFAM" id="SSF55729">
    <property type="entry name" value="Acyl-CoA N-acyltransferases (Nat)"/>
    <property type="match status" value="1"/>
</dbReference>
<keyword evidence="1" id="KW-1133">Transmembrane helix</keyword>
<proteinExistence type="predicted"/>
<comment type="caution">
    <text evidence="2">The sequence shown here is derived from an EMBL/GenBank/DDBJ whole genome shotgun (WGS) entry which is preliminary data.</text>
</comment>
<accession>A0ABD3MDY9</accession>
<dbReference type="Proteomes" id="UP001530293">
    <property type="component" value="Unassembled WGS sequence"/>
</dbReference>
<dbReference type="InterPro" id="IPR016181">
    <property type="entry name" value="Acyl_CoA_acyltransferase"/>
</dbReference>
<feature type="transmembrane region" description="Helical" evidence="1">
    <location>
        <begin position="45"/>
        <end position="67"/>
    </location>
</feature>
<dbReference type="PANTHER" id="PTHR43441">
    <property type="entry name" value="RIBOSOMAL-PROTEIN-SERINE ACETYLTRANSFERASE"/>
    <property type="match status" value="1"/>
</dbReference>
<organism evidence="2 3">
    <name type="scientific">Discostella pseudostelligera</name>
    <dbReference type="NCBI Taxonomy" id="259834"/>
    <lineage>
        <taxon>Eukaryota</taxon>
        <taxon>Sar</taxon>
        <taxon>Stramenopiles</taxon>
        <taxon>Ochrophyta</taxon>
        <taxon>Bacillariophyta</taxon>
        <taxon>Coscinodiscophyceae</taxon>
        <taxon>Thalassiosirophycidae</taxon>
        <taxon>Stephanodiscales</taxon>
        <taxon>Stephanodiscaceae</taxon>
        <taxon>Discostella</taxon>
    </lineage>
</organism>
<keyword evidence="3" id="KW-1185">Reference proteome</keyword>
<dbReference type="PANTHER" id="PTHR43441:SF2">
    <property type="entry name" value="FAMILY ACETYLTRANSFERASE, PUTATIVE (AFU_ORTHOLOGUE AFUA_7G00850)-RELATED"/>
    <property type="match status" value="1"/>
</dbReference>
<name>A0ABD3MDY9_9STRA</name>
<gene>
    <name evidence="2" type="ORF">ACHAWU_007895</name>
</gene>
<dbReference type="AlphaFoldDB" id="A0ABD3MDY9"/>
<reference evidence="2 3" key="1">
    <citation type="submission" date="2024-10" db="EMBL/GenBank/DDBJ databases">
        <title>Updated reference genomes for cyclostephanoid diatoms.</title>
        <authorList>
            <person name="Roberts W.R."/>
            <person name="Alverson A.J."/>
        </authorList>
    </citation>
    <scope>NUCLEOTIDE SEQUENCE [LARGE SCALE GENOMIC DNA]</scope>
    <source>
        <strain evidence="2 3">AJA232-27</strain>
    </source>
</reference>